<keyword evidence="1" id="KW-0863">Zinc-finger</keyword>
<reference evidence="3 4" key="1">
    <citation type="submission" date="2019-05" db="EMBL/GenBank/DDBJ databases">
        <title>Emergence of the Ug99 lineage of the wheat stem rust pathogen through somatic hybridization.</title>
        <authorList>
            <person name="Li F."/>
            <person name="Upadhyaya N.M."/>
            <person name="Sperschneider J."/>
            <person name="Matny O."/>
            <person name="Nguyen-Phuc H."/>
            <person name="Mago R."/>
            <person name="Raley C."/>
            <person name="Miller M.E."/>
            <person name="Silverstein K.A.T."/>
            <person name="Henningsen E."/>
            <person name="Hirsch C.D."/>
            <person name="Visser B."/>
            <person name="Pretorius Z.A."/>
            <person name="Steffenson B.J."/>
            <person name="Schwessinger B."/>
            <person name="Dodds P.N."/>
            <person name="Figueroa M."/>
        </authorList>
    </citation>
    <scope>NUCLEOTIDE SEQUENCE [LARGE SCALE GENOMIC DNA]</scope>
    <source>
        <strain evidence="3">21-0</strain>
    </source>
</reference>
<gene>
    <name evidence="3" type="ORF">PGT21_013159</name>
</gene>
<keyword evidence="1" id="KW-0479">Metal-binding</keyword>
<feature type="domain" description="SWIM-type" evidence="2">
    <location>
        <begin position="398"/>
        <end position="439"/>
    </location>
</feature>
<dbReference type="GO" id="GO:0008270">
    <property type="term" value="F:zinc ion binding"/>
    <property type="evidence" value="ECO:0007669"/>
    <property type="project" value="UniProtKB-KW"/>
</dbReference>
<dbReference type="PANTHER" id="PTHR48159:SF1">
    <property type="entry name" value="MEMBRANE-ASSOCIATED GIANT PROTEIN ANTIGEN, PUTATIVE-RELATED"/>
    <property type="match status" value="1"/>
</dbReference>
<accession>A0A5B0QAP1</accession>
<dbReference type="Proteomes" id="UP000324748">
    <property type="component" value="Unassembled WGS sequence"/>
</dbReference>
<dbReference type="AlphaFoldDB" id="A0A5B0QAP1"/>
<evidence type="ECO:0000256" key="1">
    <source>
        <dbReference type="PROSITE-ProRule" id="PRU00325"/>
    </source>
</evidence>
<keyword evidence="4" id="KW-1185">Reference proteome</keyword>
<comment type="caution">
    <text evidence="3">The sequence shown here is derived from an EMBL/GenBank/DDBJ whole genome shotgun (WGS) entry which is preliminary data.</text>
</comment>
<dbReference type="PANTHER" id="PTHR48159">
    <property type="entry name" value="MULE DOMAIN-CONTAINING PROTEIN"/>
    <property type="match status" value="1"/>
</dbReference>
<name>A0A5B0QAP1_PUCGR</name>
<evidence type="ECO:0000313" key="3">
    <source>
        <dbReference type="EMBL" id="KAA1110175.1"/>
    </source>
</evidence>
<sequence>MVDDWLTDRVISGLSWKAIHKLMYSPDIFPMGQGGFRLEAKYIKYDHVRNLIRTRMGVLAKRNPNPFISINLWHQNLQMQGWNTYLHASHDSPEFVFAFQSPWQKQQLLNHGWGMLMLDSTHNSVDNRSLSKGRKFSLYTFVIRDPIVGKGLPVCWAFTASAAAEPVQAIIKWLRESTGIVPCAIMSDCALAIKKGVTDAYSDLGQHAPKVYWCLFHVLKAFKNRAMFFLRKRSEEAMKEFRQIVYGNNPENQLHLFYAKWSSVSTTFVDYVETQWHTNIVHWAVFYRNTPHQGIHTNNYTEAWHRILKEQFVDTQERRRIDEVVQVLTDEVHTSYLMTQSQVSEGIIAQRVNQFQSHAKAKADGYTPEIMELLGITIYKFQVHYCVSSFTNPTTKFYLVRYVEPKGSELGWTTACSCEYFMLYGSGCKHMYYLSNEYNLLVVENPMEYTIKPTTYPGLAMDPSNVTEWTTDRSSMRQEILVPTVDVPLHLNRSGGPFKKQRTTSSDNTFPTVVVTSETQDDTNEPLLTMDELSQIISNRLHTVESMRSPGYTSNRQLLNMSNEEVTRHLTNLSASLVTAVKGLNNIHKHVKTRRLVASRCSPELMWWFMERAVEISSRVLEKCPKASKAQVAYFPGVAVVQCLPRDQVEQLMERLQQAGCKALALAYKHLTHKDHKLDFIMNSTVEEMECLRAECWGFLGTMENMVQGEKDRKQQR</sequence>
<dbReference type="PROSITE" id="PS50966">
    <property type="entry name" value="ZF_SWIM"/>
    <property type="match status" value="1"/>
</dbReference>
<dbReference type="EMBL" id="VSWC01000027">
    <property type="protein sequence ID" value="KAA1110175.1"/>
    <property type="molecule type" value="Genomic_DNA"/>
</dbReference>
<evidence type="ECO:0000259" key="2">
    <source>
        <dbReference type="PROSITE" id="PS50966"/>
    </source>
</evidence>
<keyword evidence="1" id="KW-0862">Zinc</keyword>
<dbReference type="InterPro" id="IPR007527">
    <property type="entry name" value="Znf_SWIM"/>
</dbReference>
<protein>
    <recommendedName>
        <fullName evidence="2">SWIM-type domain-containing protein</fullName>
    </recommendedName>
</protein>
<proteinExistence type="predicted"/>
<dbReference type="OrthoDB" id="2505909at2759"/>
<organism evidence="3 4">
    <name type="scientific">Puccinia graminis f. sp. tritici</name>
    <dbReference type="NCBI Taxonomy" id="56615"/>
    <lineage>
        <taxon>Eukaryota</taxon>
        <taxon>Fungi</taxon>
        <taxon>Dikarya</taxon>
        <taxon>Basidiomycota</taxon>
        <taxon>Pucciniomycotina</taxon>
        <taxon>Pucciniomycetes</taxon>
        <taxon>Pucciniales</taxon>
        <taxon>Pucciniaceae</taxon>
        <taxon>Puccinia</taxon>
    </lineage>
</organism>
<evidence type="ECO:0000313" key="4">
    <source>
        <dbReference type="Proteomes" id="UP000324748"/>
    </source>
</evidence>